<dbReference type="EMBL" id="ABCB02000012">
    <property type="protein sequence ID" value="EDO62811.1"/>
    <property type="molecule type" value="Genomic_DNA"/>
</dbReference>
<comment type="caution">
    <text evidence="1">The sequence shown here is derived from an EMBL/GenBank/DDBJ whole genome shotgun (WGS) entry which is preliminary data.</text>
</comment>
<dbReference type="AlphaFoldDB" id="A7VPC4"/>
<evidence type="ECO:0000313" key="2">
    <source>
        <dbReference type="Proteomes" id="UP000003490"/>
    </source>
</evidence>
<reference evidence="1 2" key="1">
    <citation type="submission" date="2007-08" db="EMBL/GenBank/DDBJ databases">
        <title>Draft genome sequence of Clostridium leptum (DSM 753).</title>
        <authorList>
            <person name="Sudarsanam P."/>
            <person name="Ley R."/>
            <person name="Guruge J."/>
            <person name="Turnbaugh P.J."/>
            <person name="Mahowald M."/>
            <person name="Liep D."/>
            <person name="Gordon J."/>
        </authorList>
    </citation>
    <scope>NUCLEOTIDE SEQUENCE [LARGE SCALE GENOMIC DNA]</scope>
    <source>
        <strain evidence="1 2">DSM 753</strain>
    </source>
</reference>
<name>A7VPC4_9FIRM</name>
<reference evidence="1 2" key="2">
    <citation type="submission" date="2007-08" db="EMBL/GenBank/DDBJ databases">
        <authorList>
            <person name="Fulton L."/>
            <person name="Clifton S."/>
            <person name="Fulton B."/>
            <person name="Xu J."/>
            <person name="Minx P."/>
            <person name="Pepin K.H."/>
            <person name="Johnson M."/>
            <person name="Thiruvilangam P."/>
            <person name="Bhonagiri V."/>
            <person name="Nash W.E."/>
            <person name="Wang C."/>
            <person name="Mardis E.R."/>
            <person name="Wilson R.K."/>
        </authorList>
    </citation>
    <scope>NUCLEOTIDE SEQUENCE [LARGE SCALE GENOMIC DNA]</scope>
    <source>
        <strain evidence="1 2">DSM 753</strain>
    </source>
</reference>
<dbReference type="HOGENOM" id="CLU_3307385_0_0_9"/>
<protein>
    <submittedName>
        <fullName evidence="1">Uncharacterized protein</fullName>
    </submittedName>
</protein>
<sequence>MLQEGRTGNAYPPFLIKPPFVCRFQFSAHSAGTAGDSIL</sequence>
<evidence type="ECO:0000313" key="1">
    <source>
        <dbReference type="EMBL" id="EDO62811.1"/>
    </source>
</evidence>
<gene>
    <name evidence="1" type="ORF">CLOLEP_00400</name>
</gene>
<organism evidence="1 2">
    <name type="scientific">[Clostridium] leptum DSM 753</name>
    <dbReference type="NCBI Taxonomy" id="428125"/>
    <lineage>
        <taxon>Bacteria</taxon>
        <taxon>Bacillati</taxon>
        <taxon>Bacillota</taxon>
        <taxon>Clostridia</taxon>
        <taxon>Eubacteriales</taxon>
        <taxon>Oscillospiraceae</taxon>
        <taxon>Oscillospiraceae incertae sedis</taxon>
    </lineage>
</organism>
<accession>A7VPC4</accession>
<proteinExistence type="predicted"/>
<dbReference type="Proteomes" id="UP000003490">
    <property type="component" value="Unassembled WGS sequence"/>
</dbReference>